<protein>
    <submittedName>
        <fullName evidence="2">Uncharacterized protein</fullName>
    </submittedName>
</protein>
<dbReference type="Proteomes" id="UP000580654">
    <property type="component" value="Unassembled WGS sequence"/>
</dbReference>
<evidence type="ECO:0000313" key="2">
    <source>
        <dbReference type="EMBL" id="MBB5693141.1"/>
    </source>
</evidence>
<dbReference type="RefSeq" id="WP_184514835.1">
    <property type="nucleotide sequence ID" value="NZ_JACIJD010000004.1"/>
</dbReference>
<keyword evidence="1" id="KW-1133">Transmembrane helix</keyword>
<keyword evidence="1" id="KW-0472">Membrane</keyword>
<feature type="transmembrane region" description="Helical" evidence="1">
    <location>
        <begin position="80"/>
        <end position="101"/>
    </location>
</feature>
<name>A0A840YAR8_9PROT</name>
<dbReference type="EMBL" id="JACIJD010000004">
    <property type="protein sequence ID" value="MBB5693141.1"/>
    <property type="molecule type" value="Genomic_DNA"/>
</dbReference>
<organism evidence="2 3">
    <name type="scientific">Muricoccus pecuniae</name>
    <dbReference type="NCBI Taxonomy" id="693023"/>
    <lineage>
        <taxon>Bacteria</taxon>
        <taxon>Pseudomonadati</taxon>
        <taxon>Pseudomonadota</taxon>
        <taxon>Alphaproteobacteria</taxon>
        <taxon>Acetobacterales</taxon>
        <taxon>Roseomonadaceae</taxon>
        <taxon>Muricoccus</taxon>
    </lineage>
</organism>
<evidence type="ECO:0000256" key="1">
    <source>
        <dbReference type="SAM" id="Phobius"/>
    </source>
</evidence>
<accession>A0A840YAR8</accession>
<dbReference type="AlphaFoldDB" id="A0A840YAR8"/>
<comment type="caution">
    <text evidence="2">The sequence shown here is derived from an EMBL/GenBank/DDBJ whole genome shotgun (WGS) entry which is preliminary data.</text>
</comment>
<proteinExistence type="predicted"/>
<reference evidence="2 3" key="1">
    <citation type="submission" date="2020-08" db="EMBL/GenBank/DDBJ databases">
        <title>Genomic Encyclopedia of Type Strains, Phase IV (KMG-IV): sequencing the most valuable type-strain genomes for metagenomic binning, comparative biology and taxonomic classification.</title>
        <authorList>
            <person name="Goeker M."/>
        </authorList>
    </citation>
    <scope>NUCLEOTIDE SEQUENCE [LARGE SCALE GENOMIC DNA]</scope>
    <source>
        <strain evidence="2 3">DSM 25622</strain>
    </source>
</reference>
<evidence type="ECO:0000313" key="3">
    <source>
        <dbReference type="Proteomes" id="UP000580654"/>
    </source>
</evidence>
<keyword evidence="1" id="KW-0812">Transmembrane</keyword>
<sequence length="108" mass="11610">MPGERPGIPPRRSLRPARIALVAATLLPPLSWGAVLLTGTLAGARQRRCLLDHVQGLTTDCPPPWWELGMALHVVGLLDLYAVASFSVMAVALAAWAAILIRRLRGGR</sequence>
<gene>
    <name evidence="2" type="ORF">FHS87_001167</name>
</gene>
<keyword evidence="3" id="KW-1185">Reference proteome</keyword>